<dbReference type="CDD" id="cd22584">
    <property type="entry name" value="Rcat_RBR_unk"/>
    <property type="match status" value="1"/>
</dbReference>
<feature type="domain" description="RING-type" evidence="10">
    <location>
        <begin position="212"/>
        <end position="437"/>
    </location>
</feature>
<sequence>MSGDADVLSELLIARILEEEMLALTHAQEAEKIQVDLMIDESDLLAGKGSGKHKAVAQDPISDSDGDLVLKMVIKELRMSSDATLAQALQHSDDVTIIASQQHAQRLAAAEKKLLLDAEFARRLQAVDDNANADIDTAEYMDAETVLGRETIEQLLASDPNDKGKKSVTGKGKGKSPVLIVLLIAVNKDVDVPSVAYPICGICMEPFQATHSPLASSASANSSARLKFGLRLPCPGVHAYCMGCLGDYIRSKLDPDGDETTSMNRVVFPIRCPECPLIEWADGIPDEVATRILPEKNMVLWHHQKLLDSMPRYYCPNPRCSALVQVHDDPDDPLAQCPSCNFRICVPCRVVWHENLTCEEYQALPLDERSPEDQQALQLMKAQHWRRCPNCSFIVELTVGCNHITCRCKTEFCFRCGSLWDVRRQRCTRNPACDLWDEEMLLEERERERDHRQDRVARMFAPREESPPPYEAPPVPPVGHEEPDDHGTDGGDDLEYWMDPEPGNFDWYDDTGISDGTDDVGTFDWMDDPNVFCTRHWFTTQMIQTLTCGYCDAKLNSFADLRYHLGHVRRHDVFACCGRFFKREKDLERHLDAEPKRFGRHVHTVRTDR</sequence>
<dbReference type="Pfam" id="PF01485">
    <property type="entry name" value="IBR"/>
    <property type="match status" value="2"/>
</dbReference>
<dbReference type="Proteomes" id="UP000194127">
    <property type="component" value="Unassembled WGS sequence"/>
</dbReference>
<dbReference type="RefSeq" id="XP_024340298.1">
    <property type="nucleotide sequence ID" value="XM_024488758.1"/>
</dbReference>
<evidence type="ECO:0000256" key="9">
    <source>
        <dbReference type="SAM" id="MobiDB-lite"/>
    </source>
</evidence>
<proteinExistence type="predicted"/>
<evidence type="ECO:0000313" key="11">
    <source>
        <dbReference type="EMBL" id="OSX63504.1"/>
    </source>
</evidence>
<evidence type="ECO:0000259" key="10">
    <source>
        <dbReference type="PROSITE" id="PS51873"/>
    </source>
</evidence>
<dbReference type="OrthoDB" id="9977870at2759"/>
<name>A0A1X6N4H7_9APHY</name>
<dbReference type="STRING" id="670580.A0A1X6N4H7"/>
<evidence type="ECO:0000256" key="2">
    <source>
        <dbReference type="ARBA" id="ARBA00012251"/>
    </source>
</evidence>
<organism evidence="11 12">
    <name type="scientific">Postia placenta MAD-698-R-SB12</name>
    <dbReference type="NCBI Taxonomy" id="670580"/>
    <lineage>
        <taxon>Eukaryota</taxon>
        <taxon>Fungi</taxon>
        <taxon>Dikarya</taxon>
        <taxon>Basidiomycota</taxon>
        <taxon>Agaricomycotina</taxon>
        <taxon>Agaricomycetes</taxon>
        <taxon>Polyporales</taxon>
        <taxon>Adustoporiaceae</taxon>
        <taxon>Rhodonia</taxon>
    </lineage>
</organism>
<accession>A0A1X6N4H7</accession>
<dbReference type="Gene3D" id="1.20.120.1750">
    <property type="match status" value="1"/>
</dbReference>
<feature type="compositionally biased region" description="Basic and acidic residues" evidence="9">
    <location>
        <begin position="479"/>
        <end position="489"/>
    </location>
</feature>
<evidence type="ECO:0000256" key="7">
    <source>
        <dbReference type="ARBA" id="ARBA00022786"/>
    </source>
</evidence>
<evidence type="ECO:0000313" key="12">
    <source>
        <dbReference type="Proteomes" id="UP000194127"/>
    </source>
</evidence>
<comment type="catalytic activity">
    <reaction evidence="1">
        <text>[E2 ubiquitin-conjugating enzyme]-S-ubiquitinyl-L-cysteine + [acceptor protein]-L-lysine = [E2 ubiquitin-conjugating enzyme]-L-cysteine + [acceptor protein]-N(6)-ubiquitinyl-L-lysine.</text>
        <dbReference type="EC" id="2.3.2.31"/>
    </reaction>
</comment>
<gene>
    <name evidence="11" type="ORF">POSPLADRAFT_1180435</name>
</gene>
<protein>
    <recommendedName>
        <fullName evidence="2">RBR-type E3 ubiquitin transferase</fullName>
        <ecNumber evidence="2">2.3.2.31</ecNumber>
    </recommendedName>
</protein>
<keyword evidence="12" id="KW-1185">Reference proteome</keyword>
<dbReference type="GO" id="GO:0008270">
    <property type="term" value="F:zinc ion binding"/>
    <property type="evidence" value="ECO:0007669"/>
    <property type="project" value="UniProtKB-KW"/>
</dbReference>
<dbReference type="InterPro" id="IPR031127">
    <property type="entry name" value="E3_UB_ligase_RBR"/>
</dbReference>
<dbReference type="PANTHER" id="PTHR11685">
    <property type="entry name" value="RBR FAMILY RING FINGER AND IBR DOMAIN-CONTAINING"/>
    <property type="match status" value="1"/>
</dbReference>
<evidence type="ECO:0000256" key="4">
    <source>
        <dbReference type="ARBA" id="ARBA00022723"/>
    </source>
</evidence>
<dbReference type="AlphaFoldDB" id="A0A1X6N4H7"/>
<dbReference type="SUPFAM" id="SSF57850">
    <property type="entry name" value="RING/U-box"/>
    <property type="match status" value="3"/>
</dbReference>
<dbReference type="EMBL" id="KZ110595">
    <property type="protein sequence ID" value="OSX63504.1"/>
    <property type="molecule type" value="Genomic_DNA"/>
</dbReference>
<keyword evidence="6" id="KW-0863">Zinc-finger</keyword>
<keyword evidence="4" id="KW-0479">Metal-binding</keyword>
<keyword evidence="3" id="KW-0808">Transferase</keyword>
<keyword evidence="8" id="KW-0862">Zinc</keyword>
<dbReference type="EC" id="2.3.2.31" evidence="2"/>
<evidence type="ECO:0000256" key="8">
    <source>
        <dbReference type="ARBA" id="ARBA00022833"/>
    </source>
</evidence>
<feature type="region of interest" description="Disordered" evidence="9">
    <location>
        <begin position="459"/>
        <end position="491"/>
    </location>
</feature>
<dbReference type="PROSITE" id="PS51873">
    <property type="entry name" value="TRIAD"/>
    <property type="match status" value="1"/>
</dbReference>
<dbReference type="GeneID" id="36333707"/>
<evidence type="ECO:0000256" key="1">
    <source>
        <dbReference type="ARBA" id="ARBA00001798"/>
    </source>
</evidence>
<evidence type="ECO:0000256" key="6">
    <source>
        <dbReference type="ARBA" id="ARBA00022771"/>
    </source>
</evidence>
<keyword evidence="7" id="KW-0833">Ubl conjugation pathway</keyword>
<evidence type="ECO:0000256" key="5">
    <source>
        <dbReference type="ARBA" id="ARBA00022737"/>
    </source>
</evidence>
<reference evidence="11 12" key="1">
    <citation type="submission" date="2017-04" db="EMBL/GenBank/DDBJ databases">
        <title>Genome Sequence of the Model Brown-Rot Fungus Postia placenta SB12.</title>
        <authorList>
            <consortium name="DOE Joint Genome Institute"/>
            <person name="Gaskell J."/>
            <person name="Kersten P."/>
            <person name="Larrondo L.F."/>
            <person name="Canessa P."/>
            <person name="Martinez D."/>
            <person name="Hibbett D."/>
            <person name="Schmoll M."/>
            <person name="Kubicek C.P."/>
            <person name="Martinez A.T."/>
            <person name="Yadav J."/>
            <person name="Master E."/>
            <person name="Magnuson J.K."/>
            <person name="James T."/>
            <person name="Yaver D."/>
            <person name="Berka R."/>
            <person name="Labutti K."/>
            <person name="Lipzen A."/>
            <person name="Aerts A."/>
            <person name="Barry K."/>
            <person name="Henrissat B."/>
            <person name="Blanchette R."/>
            <person name="Grigoriev I."/>
            <person name="Cullen D."/>
        </authorList>
    </citation>
    <scope>NUCLEOTIDE SEQUENCE [LARGE SCALE GENOMIC DNA]</scope>
    <source>
        <strain evidence="11 12">MAD-698-R-SB12</strain>
    </source>
</reference>
<dbReference type="GO" id="GO:0016567">
    <property type="term" value="P:protein ubiquitination"/>
    <property type="evidence" value="ECO:0007669"/>
    <property type="project" value="InterPro"/>
</dbReference>
<evidence type="ECO:0000256" key="3">
    <source>
        <dbReference type="ARBA" id="ARBA00022679"/>
    </source>
</evidence>
<dbReference type="GO" id="GO:0061630">
    <property type="term" value="F:ubiquitin protein ligase activity"/>
    <property type="evidence" value="ECO:0007669"/>
    <property type="project" value="UniProtKB-EC"/>
</dbReference>
<dbReference type="SMART" id="SM00647">
    <property type="entry name" value="IBR"/>
    <property type="match status" value="2"/>
</dbReference>
<keyword evidence="5" id="KW-0677">Repeat</keyword>
<dbReference type="InterPro" id="IPR002867">
    <property type="entry name" value="IBR_dom"/>
</dbReference>
<dbReference type="CDD" id="cd22582">
    <property type="entry name" value="BRcat_RBR_unk"/>
    <property type="match status" value="1"/>
</dbReference>
<dbReference type="InterPro" id="IPR044066">
    <property type="entry name" value="TRIAD_supradom"/>
</dbReference>
<feature type="compositionally biased region" description="Pro residues" evidence="9">
    <location>
        <begin position="467"/>
        <end position="477"/>
    </location>
</feature>